<evidence type="ECO:0000313" key="2">
    <source>
        <dbReference type="Proteomes" id="UP000030687"/>
    </source>
</evidence>
<dbReference type="Gramene" id="ESR62915">
    <property type="protein sequence ID" value="ESR62915"/>
    <property type="gene ID" value="CICLE_v10017385mg"/>
</dbReference>
<sequence>MGKTAIQIEQCKIGSGTTSLIMTRLIRVQFSFIFFHTLIVRDNLKFNCSSHSLWSFLFYVAFPFSKVSTCVG</sequence>
<keyword evidence="2" id="KW-1185">Reference proteome</keyword>
<gene>
    <name evidence="1" type="ORF">CICLE_v10017385mg</name>
</gene>
<dbReference type="AlphaFoldDB" id="V4UFG5"/>
<evidence type="ECO:0000313" key="1">
    <source>
        <dbReference type="EMBL" id="ESR62915.1"/>
    </source>
</evidence>
<dbReference type="KEGG" id="cic:CICLE_v10017385mg"/>
<protein>
    <submittedName>
        <fullName evidence="1">Uncharacterized protein</fullName>
    </submittedName>
</protein>
<organism evidence="1 2">
    <name type="scientific">Citrus clementina</name>
    <name type="common">Clementine</name>
    <name type="synonym">Citrus deliciosa x Citrus sinensis</name>
    <dbReference type="NCBI Taxonomy" id="85681"/>
    <lineage>
        <taxon>Eukaryota</taxon>
        <taxon>Viridiplantae</taxon>
        <taxon>Streptophyta</taxon>
        <taxon>Embryophyta</taxon>
        <taxon>Tracheophyta</taxon>
        <taxon>Spermatophyta</taxon>
        <taxon>Magnoliopsida</taxon>
        <taxon>eudicotyledons</taxon>
        <taxon>Gunneridae</taxon>
        <taxon>Pentapetalae</taxon>
        <taxon>rosids</taxon>
        <taxon>malvids</taxon>
        <taxon>Sapindales</taxon>
        <taxon>Rutaceae</taxon>
        <taxon>Aurantioideae</taxon>
        <taxon>Citrus</taxon>
    </lineage>
</organism>
<dbReference type="EMBL" id="KI536312">
    <property type="protein sequence ID" value="ESR62915.1"/>
    <property type="molecule type" value="Genomic_DNA"/>
</dbReference>
<accession>V4UFG5</accession>
<dbReference type="InParanoid" id="V4UFG5"/>
<proteinExistence type="predicted"/>
<reference evidence="1 2" key="1">
    <citation type="submission" date="2013-10" db="EMBL/GenBank/DDBJ databases">
        <authorList>
            <consortium name="International Citrus Genome Consortium"/>
            <person name="Jenkins J."/>
            <person name="Schmutz J."/>
            <person name="Prochnik S."/>
            <person name="Rokhsar D."/>
            <person name="Gmitter F."/>
            <person name="Ollitrault P."/>
            <person name="Machado M."/>
            <person name="Talon M."/>
            <person name="Wincker P."/>
            <person name="Jaillon O."/>
            <person name="Morgante M."/>
        </authorList>
    </citation>
    <scope>NUCLEOTIDE SEQUENCE</scope>
    <source>
        <strain evidence="2">cv. Clemenules</strain>
    </source>
</reference>
<dbReference type="Proteomes" id="UP000030687">
    <property type="component" value="Unassembled WGS sequence"/>
</dbReference>
<name>V4UFG5_CITCL</name>